<evidence type="ECO:0000256" key="5">
    <source>
        <dbReference type="ARBA" id="ARBA00022801"/>
    </source>
</evidence>
<gene>
    <name evidence="11" type="ORF">DCAR_0207522</name>
</gene>
<dbReference type="InterPro" id="IPR006626">
    <property type="entry name" value="PbH1"/>
</dbReference>
<dbReference type="SMART" id="SM00710">
    <property type="entry name" value="PbH1"/>
    <property type="match status" value="6"/>
</dbReference>
<keyword evidence="6 9" id="KW-0326">Glycosidase</keyword>
<dbReference type="KEGG" id="dcr:108207605"/>
<dbReference type="Gene3D" id="2.160.20.10">
    <property type="entry name" value="Single-stranded right-handed beta-helix, Pectin lyase-like"/>
    <property type="match status" value="1"/>
</dbReference>
<dbReference type="GO" id="GO:0071555">
    <property type="term" value="P:cell wall organization"/>
    <property type="evidence" value="ECO:0007669"/>
    <property type="project" value="UniProtKB-KW"/>
</dbReference>
<evidence type="ECO:0000256" key="3">
    <source>
        <dbReference type="ARBA" id="ARBA00022512"/>
    </source>
</evidence>
<feature type="chain" id="PRO_5042055887" description="Polygalacturonase" evidence="10">
    <location>
        <begin position="30"/>
        <end position="435"/>
    </location>
</feature>
<keyword evidence="3" id="KW-0134">Cell wall</keyword>
<dbReference type="InterPro" id="IPR011050">
    <property type="entry name" value="Pectin_lyase_fold/virulence"/>
</dbReference>
<feature type="active site" evidence="8">
    <location>
        <position position="282"/>
    </location>
</feature>
<dbReference type="Pfam" id="PF00295">
    <property type="entry name" value="Glyco_hydro_28"/>
    <property type="match status" value="1"/>
</dbReference>
<evidence type="ECO:0000256" key="8">
    <source>
        <dbReference type="PROSITE-ProRule" id="PRU10052"/>
    </source>
</evidence>
<name>A0AAF0WEY2_DAUCS</name>
<sequence length="435" mass="47072">MSLTRSFHVQGVILEAWCMLLLLSCLAKADQYDNTFDPLTRRTMIETDAAHPAAPGGDDKSCPNYKAFDVSKCPGAKGDGVSDSTTAFIKTWQDVCNCPTPAKLLIPKGTWLTAELDFRGPCASQQILMELQGTLLAKPDKEAFPKGFWINIMGVHGFTLNGGGTLNAQGEKVWATRPLGEKGSPLPDSLVLAQSNNSRIENVNLLNGKGFNMKVYENENVTITNVHVTSPGDSPNTDGVHIGRIKNVQITDSVIGVGDDCVSIGDGSIDVTVRNIMCGPGHGISVGSLGRFPYETDVRNVWVENCTFTQTLNGARIKTFHDSPQIAATNITFTNLVMNDVYSPVIIDQNYACTKPVPSKVQLSQIYFKNIRGTTWSNIAISLNCSSSHPCQGVELMDIDLKYTGNNTVDRITHSECANAHAKFGGVMNPPACKI</sequence>
<organism evidence="11 12">
    <name type="scientific">Daucus carota subsp. sativus</name>
    <name type="common">Carrot</name>
    <dbReference type="NCBI Taxonomy" id="79200"/>
    <lineage>
        <taxon>Eukaryota</taxon>
        <taxon>Viridiplantae</taxon>
        <taxon>Streptophyta</taxon>
        <taxon>Embryophyta</taxon>
        <taxon>Tracheophyta</taxon>
        <taxon>Spermatophyta</taxon>
        <taxon>Magnoliopsida</taxon>
        <taxon>eudicotyledons</taxon>
        <taxon>Gunneridae</taxon>
        <taxon>Pentapetalae</taxon>
        <taxon>asterids</taxon>
        <taxon>campanulids</taxon>
        <taxon>Apiales</taxon>
        <taxon>Apiaceae</taxon>
        <taxon>Apioideae</taxon>
        <taxon>Scandiceae</taxon>
        <taxon>Daucinae</taxon>
        <taxon>Daucus</taxon>
        <taxon>Daucus sect. Daucus</taxon>
    </lineage>
</organism>
<comment type="subcellular location">
    <subcellularLocation>
        <location evidence="1">Secreted</location>
        <location evidence="1">Cell wall</location>
    </subcellularLocation>
</comment>
<dbReference type="PROSITE" id="PS00502">
    <property type="entry name" value="POLYGALACTURONASE"/>
    <property type="match status" value="1"/>
</dbReference>
<dbReference type="EMBL" id="CP093344">
    <property type="protein sequence ID" value="WOG88287.1"/>
    <property type="molecule type" value="Genomic_DNA"/>
</dbReference>
<evidence type="ECO:0000256" key="10">
    <source>
        <dbReference type="SAM" id="SignalP"/>
    </source>
</evidence>
<reference evidence="11" key="1">
    <citation type="journal article" date="2016" name="Nat. Genet.">
        <title>A high-quality carrot genome assembly provides new insights into carotenoid accumulation and asterid genome evolution.</title>
        <authorList>
            <person name="Iorizzo M."/>
            <person name="Ellison S."/>
            <person name="Senalik D."/>
            <person name="Zeng P."/>
            <person name="Satapoomin P."/>
            <person name="Huang J."/>
            <person name="Bowman M."/>
            <person name="Iovene M."/>
            <person name="Sanseverino W."/>
            <person name="Cavagnaro P."/>
            <person name="Yildiz M."/>
            <person name="Macko-Podgorni A."/>
            <person name="Moranska E."/>
            <person name="Grzebelus E."/>
            <person name="Grzebelus D."/>
            <person name="Ashrafi H."/>
            <person name="Zheng Z."/>
            <person name="Cheng S."/>
            <person name="Spooner D."/>
            <person name="Van Deynze A."/>
            <person name="Simon P."/>
        </authorList>
    </citation>
    <scope>NUCLEOTIDE SEQUENCE</scope>
    <source>
        <tissue evidence="11">Leaf</tissue>
    </source>
</reference>
<dbReference type="SUPFAM" id="SSF51126">
    <property type="entry name" value="Pectin lyase-like"/>
    <property type="match status" value="1"/>
</dbReference>
<evidence type="ECO:0008006" key="13">
    <source>
        <dbReference type="Google" id="ProtNLM"/>
    </source>
</evidence>
<proteinExistence type="inferred from homology"/>
<evidence type="ECO:0000256" key="2">
    <source>
        <dbReference type="ARBA" id="ARBA00008834"/>
    </source>
</evidence>
<reference evidence="11" key="2">
    <citation type="submission" date="2022-03" db="EMBL/GenBank/DDBJ databases">
        <title>Draft title - Genomic analysis of global carrot germplasm unveils the trajectory of domestication and the origin of high carotenoid orange carrot.</title>
        <authorList>
            <person name="Iorizzo M."/>
            <person name="Ellison S."/>
            <person name="Senalik D."/>
            <person name="Macko-Podgorni A."/>
            <person name="Grzebelus D."/>
            <person name="Bostan H."/>
            <person name="Rolling W."/>
            <person name="Curaba J."/>
            <person name="Simon P."/>
        </authorList>
    </citation>
    <scope>NUCLEOTIDE SEQUENCE</scope>
    <source>
        <tissue evidence="11">Leaf</tissue>
    </source>
</reference>
<dbReference type="Proteomes" id="UP000077755">
    <property type="component" value="Chromosome 2"/>
</dbReference>
<dbReference type="InterPro" id="IPR000743">
    <property type="entry name" value="Glyco_hydro_28"/>
</dbReference>
<dbReference type="AlphaFoldDB" id="A0AAF0WEY2"/>
<accession>A0AAF0WEY2</accession>
<dbReference type="GO" id="GO:0005975">
    <property type="term" value="P:carbohydrate metabolic process"/>
    <property type="evidence" value="ECO:0007669"/>
    <property type="project" value="InterPro"/>
</dbReference>
<evidence type="ECO:0000313" key="11">
    <source>
        <dbReference type="EMBL" id="WOG88287.1"/>
    </source>
</evidence>
<evidence type="ECO:0000256" key="9">
    <source>
        <dbReference type="RuleBase" id="RU361169"/>
    </source>
</evidence>
<dbReference type="FunFam" id="2.160.20.10:FF:000004">
    <property type="entry name" value="Pectin lyase-like superfamily protein"/>
    <property type="match status" value="1"/>
</dbReference>
<evidence type="ECO:0000256" key="6">
    <source>
        <dbReference type="ARBA" id="ARBA00023295"/>
    </source>
</evidence>
<keyword evidence="12" id="KW-1185">Reference proteome</keyword>
<keyword evidence="4" id="KW-0964">Secreted</keyword>
<keyword evidence="10" id="KW-0732">Signal</keyword>
<evidence type="ECO:0000256" key="7">
    <source>
        <dbReference type="ARBA" id="ARBA00023316"/>
    </source>
</evidence>
<evidence type="ECO:0000313" key="12">
    <source>
        <dbReference type="Proteomes" id="UP000077755"/>
    </source>
</evidence>
<dbReference type="InterPro" id="IPR012334">
    <property type="entry name" value="Pectin_lyas_fold"/>
</dbReference>
<keyword evidence="7" id="KW-0961">Cell wall biogenesis/degradation</keyword>
<keyword evidence="5 9" id="KW-0378">Hydrolase</keyword>
<protein>
    <recommendedName>
        <fullName evidence="13">Polygalacturonase</fullName>
    </recommendedName>
</protein>
<dbReference type="PANTHER" id="PTHR31375">
    <property type="match status" value="1"/>
</dbReference>
<dbReference type="GO" id="GO:0004650">
    <property type="term" value="F:polygalacturonase activity"/>
    <property type="evidence" value="ECO:0007669"/>
    <property type="project" value="InterPro"/>
</dbReference>
<evidence type="ECO:0000256" key="1">
    <source>
        <dbReference type="ARBA" id="ARBA00004191"/>
    </source>
</evidence>
<comment type="similarity">
    <text evidence="2 9">Belongs to the glycosyl hydrolase 28 family.</text>
</comment>
<evidence type="ECO:0000256" key="4">
    <source>
        <dbReference type="ARBA" id="ARBA00022525"/>
    </source>
</evidence>
<feature type="signal peptide" evidence="10">
    <location>
        <begin position="1"/>
        <end position="29"/>
    </location>
</feature>